<dbReference type="SUPFAM" id="SSF48371">
    <property type="entry name" value="ARM repeat"/>
    <property type="match status" value="1"/>
</dbReference>
<dbReference type="EMBL" id="KZ857324">
    <property type="protein sequence ID" value="RDW29163.1"/>
    <property type="molecule type" value="Genomic_DNA"/>
</dbReference>
<dbReference type="EMBL" id="CP017558">
    <property type="protein sequence ID" value="AOW06505.1"/>
    <property type="molecule type" value="Genomic_DNA"/>
</dbReference>
<dbReference type="InterPro" id="IPR011989">
    <property type="entry name" value="ARM-like"/>
</dbReference>
<dbReference type="eggNOG" id="KOG2023">
    <property type="taxonomic scope" value="Eukaryota"/>
</dbReference>
<evidence type="ECO:0000256" key="5">
    <source>
        <dbReference type="ARBA" id="ARBA00022737"/>
    </source>
</evidence>
<organism evidence="11 13">
    <name type="scientific">Yarrowia lipolytica</name>
    <name type="common">Candida lipolytica</name>
    <dbReference type="NCBI Taxonomy" id="4952"/>
    <lineage>
        <taxon>Eukaryota</taxon>
        <taxon>Fungi</taxon>
        <taxon>Dikarya</taxon>
        <taxon>Ascomycota</taxon>
        <taxon>Saccharomycotina</taxon>
        <taxon>Dipodascomycetes</taxon>
        <taxon>Dipodascales</taxon>
        <taxon>Dipodascales incertae sedis</taxon>
        <taxon>Yarrowia</taxon>
    </lineage>
</organism>
<dbReference type="PROSITE" id="PS50166">
    <property type="entry name" value="IMPORTIN_B_NT"/>
    <property type="match status" value="1"/>
</dbReference>
<keyword evidence="5" id="KW-0677">Repeat</keyword>
<accession>A0A1H6PML7</accession>
<dbReference type="Gene3D" id="1.25.10.10">
    <property type="entry name" value="Leucine-rich Repeat Variant"/>
    <property type="match status" value="1"/>
</dbReference>
<dbReference type="GeneID" id="2908159"/>
<sequence length="904" mass="100952">MSWEPQPQVHAQLLEVLQNSLRGNNAAQRQATQQLREAQAQPDFANYLMAVLIDDKAGPLDVRSSAGLLLKNLIRFDFKDLNDAGKTYVKAHVFTALVEPANIIRNTAGTIVASLMQREGISGWPDGLTTLMGLAESSDANAQLGGMDALSKICEDMPVELDQTYGSQRPLEYMVPKFLEFVRSPDSSHQKRVQALTCLNHIVEVESRSIASRMDEYLEILFSLANTPDVETRIQICNAFTGILRTNAEKIAPHLGGVIQYALHCISASEEGDTLDFQACEFLLLLTELDPNPEALSPHLGDLVPAVLRAMVYSETDVFMLEGINEDDADVADREEDLKPINFRQKAAHGNKKNEAEGQEPDEDESDDEEDDEVRGLEAWNLRKCAASTLDRLSNILPEEVLEAAMPYLKQTIVSDEWPAREAAILAFGAIADGCQDMVAPHLPELVPFLIQRLSDPQFPVRQVCCWTLGRFSTWVCEQSMSEQDTYFIPTLTGLFTCALDRNKKVQVAGCSAVATFTDEARNMLTPYLGQILEQFALCFRRYQKKSLLFLYDAVSTLVKYCGAEIAENQQYMETLMQPLIAKWEQISDDDNALWPLFECMSAVASYMGPAFEPYAPPVFDRCARLLHSCLVQDQNFSNDPSQDPAERDFMVTAIDLVDGLVLGLKDKAAPLMMNSEPPFMELLLVCCHDEFDVRQSTFALIGDMAALCPQPLEPYMDQLMEELLNQVEYNHIWPDAVSNTCWSLGEIALRFGDKLRPLLQASAAERLIALLRTRDASPRVLENASTAIGRIGITMPDIFAQRIPDFIIAWCLNMHDAMDNSEKESAFVGMCTIISSNPQALDNSTLLMFVNAVARYLEPSEALMHTFRQVLGGLKGMHPNFDKDVTEQLPPIIQKRLRDVYGV</sequence>
<evidence type="ECO:0000313" key="13">
    <source>
        <dbReference type="Proteomes" id="UP000182444"/>
    </source>
</evidence>
<dbReference type="Proteomes" id="UP000256601">
    <property type="component" value="Unassembled WGS sequence"/>
</dbReference>
<evidence type="ECO:0000256" key="7">
    <source>
        <dbReference type="ARBA" id="ARBA00023242"/>
    </source>
</evidence>
<dbReference type="GO" id="GO:0031267">
    <property type="term" value="F:small GTPase binding"/>
    <property type="evidence" value="ECO:0007669"/>
    <property type="project" value="InterPro"/>
</dbReference>
<reference evidence="12 14" key="2">
    <citation type="submission" date="2018-07" db="EMBL/GenBank/DDBJ databases">
        <title>Draft Genome Assemblies for Five Robust Yarrowia lipolytica Strains Exhibiting High Lipid Production and Pentose Sugar Utilization and Sugar Alcohol Secretion from Undetoxified Lignocellulosic Biomass Hydrolysates.</title>
        <authorList>
            <consortium name="DOE Joint Genome Institute"/>
            <person name="Walker C."/>
            <person name="Ryu S."/>
            <person name="Na H."/>
            <person name="Zane M."/>
            <person name="LaButti K."/>
            <person name="Lipzen A."/>
            <person name="Haridas S."/>
            <person name="Barry K."/>
            <person name="Grigoriev I.V."/>
            <person name="Quarterman J."/>
            <person name="Slininger P."/>
            <person name="Dien B."/>
            <person name="Trinh C.T."/>
        </authorList>
    </citation>
    <scope>NUCLEOTIDE SEQUENCE [LARGE SCALE GENOMIC DNA]</scope>
    <source>
        <strain evidence="12 14">YB392</strain>
    </source>
</reference>
<comment type="subcellular location">
    <subcellularLocation>
        <location evidence="2">Cytoplasm</location>
    </subcellularLocation>
    <subcellularLocation>
        <location evidence="1">Nucleus</location>
    </subcellularLocation>
</comment>
<reference evidence="11 13" key="1">
    <citation type="journal article" date="2016" name="PLoS ONE">
        <title>Sequence Assembly of Yarrowia lipolytica Strain W29/CLIB89 Shows Transposable Element Diversity.</title>
        <authorList>
            <person name="Magnan C."/>
            <person name="Yu J."/>
            <person name="Chang I."/>
            <person name="Jahn E."/>
            <person name="Kanomata Y."/>
            <person name="Wu J."/>
            <person name="Zeller M."/>
            <person name="Oakes M."/>
            <person name="Baldi P."/>
            <person name="Sandmeyer S."/>
        </authorList>
    </citation>
    <scope>NUCLEOTIDE SEQUENCE [LARGE SCALE GENOMIC DNA]</scope>
    <source>
        <strain evidence="11">CLIB89</strain>
        <strain evidence="13">CLIB89(W29)</strain>
    </source>
</reference>
<dbReference type="AlphaFoldDB" id="A0A1H6PML7"/>
<evidence type="ECO:0000313" key="14">
    <source>
        <dbReference type="Proteomes" id="UP000256601"/>
    </source>
</evidence>
<evidence type="ECO:0000256" key="1">
    <source>
        <dbReference type="ARBA" id="ARBA00004123"/>
    </source>
</evidence>
<dbReference type="InterPro" id="IPR001494">
    <property type="entry name" value="Importin-beta_N"/>
</dbReference>
<evidence type="ECO:0000256" key="4">
    <source>
        <dbReference type="ARBA" id="ARBA00022490"/>
    </source>
</evidence>
<dbReference type="GO" id="GO:0034399">
    <property type="term" value="C:nuclear periphery"/>
    <property type="evidence" value="ECO:0007669"/>
    <property type="project" value="EnsemblFungi"/>
</dbReference>
<dbReference type="PANTHER" id="PTHR10527">
    <property type="entry name" value="IMPORTIN BETA"/>
    <property type="match status" value="1"/>
</dbReference>
<evidence type="ECO:0000256" key="3">
    <source>
        <dbReference type="ARBA" id="ARBA00022448"/>
    </source>
</evidence>
<evidence type="ECO:0000313" key="11">
    <source>
        <dbReference type="EMBL" id="AOW06505.1"/>
    </source>
</evidence>
<dbReference type="VEuPathDB" id="FungiDB:YALI0_F01793g"/>
<evidence type="ECO:0000256" key="9">
    <source>
        <dbReference type="SAM" id="MobiDB-lite"/>
    </source>
</evidence>
<feature type="region of interest" description="Disordered" evidence="9">
    <location>
        <begin position="342"/>
        <end position="374"/>
    </location>
</feature>
<evidence type="ECO:0000259" key="10">
    <source>
        <dbReference type="PROSITE" id="PS50166"/>
    </source>
</evidence>
<evidence type="ECO:0000256" key="8">
    <source>
        <dbReference type="ARBA" id="ARBA00038423"/>
    </source>
</evidence>
<dbReference type="Pfam" id="PF13513">
    <property type="entry name" value="HEAT_EZ"/>
    <property type="match status" value="1"/>
</dbReference>
<keyword evidence="4" id="KW-0963">Cytoplasm</keyword>
<dbReference type="InterPro" id="IPR016024">
    <property type="entry name" value="ARM-type_fold"/>
</dbReference>
<gene>
    <name evidence="12" type="ORF">B0I71DRAFT_126110</name>
    <name evidence="11" type="ORF">YALI1_F02794g</name>
</gene>
<dbReference type="GO" id="GO:0005737">
    <property type="term" value="C:cytoplasm"/>
    <property type="evidence" value="ECO:0007669"/>
    <property type="project" value="UniProtKB-SubCell"/>
</dbReference>
<dbReference type="OMA" id="AQEGAMS"/>
<evidence type="ECO:0000256" key="6">
    <source>
        <dbReference type="ARBA" id="ARBA00022927"/>
    </source>
</evidence>
<protein>
    <submittedName>
        <fullName evidence="12">Armadillo-type protein</fullName>
    </submittedName>
</protein>
<dbReference type="Pfam" id="PF03810">
    <property type="entry name" value="IBN_N"/>
    <property type="match status" value="1"/>
</dbReference>
<keyword evidence="3" id="KW-0813">Transport</keyword>
<dbReference type="RefSeq" id="XP_504876.1">
    <property type="nucleotide sequence ID" value="XM_504876.1"/>
</dbReference>
<comment type="similarity">
    <text evidence="8">Belongs to the importin beta family. Importin beta-2 subfamily.</text>
</comment>
<feature type="compositionally biased region" description="Acidic residues" evidence="9">
    <location>
        <begin position="357"/>
        <end position="373"/>
    </location>
</feature>
<keyword evidence="6" id="KW-0653">Protein transport</keyword>
<dbReference type="VEuPathDB" id="FungiDB:YALI1_F02794g"/>
<proteinExistence type="inferred from homology"/>
<dbReference type="KEGG" id="yli:2908159"/>
<dbReference type="GO" id="GO:0006606">
    <property type="term" value="P:protein import into nucleus"/>
    <property type="evidence" value="ECO:0007669"/>
    <property type="project" value="InterPro"/>
</dbReference>
<evidence type="ECO:0000256" key="2">
    <source>
        <dbReference type="ARBA" id="ARBA00004496"/>
    </source>
</evidence>
<name>A0A1H6PML7_YARLL</name>
<keyword evidence="7" id="KW-0539">Nucleus</keyword>
<feature type="domain" description="Importin N-terminal" evidence="10">
    <location>
        <begin position="31"/>
        <end position="99"/>
    </location>
</feature>
<dbReference type="SMART" id="SM00913">
    <property type="entry name" value="IBN_N"/>
    <property type="match status" value="1"/>
</dbReference>
<dbReference type="OrthoDB" id="951172at2759"/>
<dbReference type="FunFam" id="1.25.10.10:FF:000028">
    <property type="entry name" value="Transportin-1 isoform 1"/>
    <property type="match status" value="1"/>
</dbReference>
<dbReference type="Proteomes" id="UP000182444">
    <property type="component" value="Chromosome 1F"/>
</dbReference>
<dbReference type="InterPro" id="IPR040122">
    <property type="entry name" value="Importin_beta"/>
</dbReference>
<evidence type="ECO:0000313" key="12">
    <source>
        <dbReference type="EMBL" id="RDW29163.1"/>
    </source>
</evidence>